<dbReference type="InterPro" id="IPR036900">
    <property type="entry name" value="A-D-PHexomutase_C_sf"/>
</dbReference>
<dbReference type="InterPro" id="IPR049022">
    <property type="entry name" value="AMG1_III"/>
</dbReference>
<organism evidence="14 15">
    <name type="scientific">Citrullus colocynthis</name>
    <name type="common">colocynth</name>
    <dbReference type="NCBI Taxonomy" id="252529"/>
    <lineage>
        <taxon>Eukaryota</taxon>
        <taxon>Viridiplantae</taxon>
        <taxon>Streptophyta</taxon>
        <taxon>Embryophyta</taxon>
        <taxon>Tracheophyta</taxon>
        <taxon>Spermatophyta</taxon>
        <taxon>Magnoliopsida</taxon>
        <taxon>eudicotyledons</taxon>
        <taxon>Gunneridae</taxon>
        <taxon>Pentapetalae</taxon>
        <taxon>rosids</taxon>
        <taxon>fabids</taxon>
        <taxon>Cucurbitales</taxon>
        <taxon>Cucurbitaceae</taxon>
        <taxon>Benincaseae</taxon>
        <taxon>Citrullus</taxon>
    </lineage>
</organism>
<dbReference type="Gene3D" id="3.30.310.50">
    <property type="entry name" value="Alpha-D-phosphohexomutase, C-terminal domain"/>
    <property type="match status" value="1"/>
</dbReference>
<evidence type="ECO:0000256" key="8">
    <source>
        <dbReference type="ARBA" id="ARBA00031926"/>
    </source>
</evidence>
<feature type="domain" description="Alpha-D-phosphohexomutase alpha/beta/alpha" evidence="12">
    <location>
        <begin position="107"/>
        <end position="138"/>
    </location>
</feature>
<dbReference type="EC" id="5.4.2.3" evidence="4 10"/>
<evidence type="ECO:0000256" key="2">
    <source>
        <dbReference type="ARBA" id="ARBA00004865"/>
    </source>
</evidence>
<reference evidence="14 15" key="1">
    <citation type="submission" date="2024-03" db="EMBL/GenBank/DDBJ databases">
        <authorList>
            <person name="Gkanogiannis A."/>
            <person name="Becerra Lopez-Lavalle L."/>
        </authorList>
    </citation>
    <scope>NUCLEOTIDE SEQUENCE [LARGE SCALE GENOMIC DNA]</scope>
</reference>
<feature type="domain" description="Phosphoacetylglucosamine mutase AMG1" evidence="13">
    <location>
        <begin position="356"/>
        <end position="507"/>
    </location>
</feature>
<keyword evidence="5 10" id="KW-0479">Metal-binding</keyword>
<comment type="similarity">
    <text evidence="3 10">Belongs to the phosphohexose mutase family.</text>
</comment>
<dbReference type="SUPFAM" id="SSF53738">
    <property type="entry name" value="Phosphoglucomutase, first 3 domains"/>
    <property type="match status" value="3"/>
</dbReference>
<protein>
    <recommendedName>
        <fullName evidence="4 10">Phosphoacetylglucosamine mutase</fullName>
        <shortName evidence="10">PAGM</shortName>
        <ecNumber evidence="4 10">5.4.2.3</ecNumber>
    </recommendedName>
    <alternativeName>
        <fullName evidence="9 10">Acetylglucosamine phosphomutase</fullName>
    </alternativeName>
    <alternativeName>
        <fullName evidence="8 10">N-acetylglucosamine-phosphate mutase</fullName>
    </alternativeName>
</protein>
<sequence length="609" mass="66567">MQLFRSPLFFPVGFKASVPINLSQNFQRTSLSITINSSLLLFGRVKFKDMNEKQLDLLLRESDRFPPPKGVRLSYGTAGFREDASVLLSTVYRVGILAALRSLKTGGVIGLMITASHNKVSDNGVKVADSSGGMLTQEWEPFANALANAPSSKDLVRLIDEFAEKENILLDGSKSAQILVARDTRPSGEVLLDAAKHGIGSIIGGVAHDMGILTTPQLHWMVRVQNQGSKASELDYFYELSNSFRCLLNSNPNNSKLNDWDNQLVVDGANGVGGLKLELLKEMLNGLAIEIRNSGKGKGVLNEGVGADFVQKEKIVPCSFGSQDVGIRCASFDGDADRLVYFTVPSESSNKINLVDGDKILSLFAIFVKEQLTILEARSKDTKIDFQPRLGVVQTAYANGASTRYLKELGLEVVFTPTGVKYLHEKAAEYDIGIYFEANGHGTVLFSDYCSTLLQPIYWELSDASEDLESHKAALRLLAVSKLINQAVGDALSGLLLVEAILRHKNWSIHEWSELYQDLPSRQLKVKVVDRTAVETTNAETEVVKPPGIQEAINLEIAKYPQGRCFIRPSGTEDVIRVYAEASTQEAADDLATSVAKLVDQFLGAGSSK</sequence>
<dbReference type="Pfam" id="PF21404">
    <property type="entry name" value="AMG1_III"/>
    <property type="match status" value="1"/>
</dbReference>
<evidence type="ECO:0000256" key="1">
    <source>
        <dbReference type="ARBA" id="ARBA00000558"/>
    </source>
</evidence>
<dbReference type="InterPro" id="IPR005844">
    <property type="entry name" value="A-D-PHexomutase_a/b/a-I"/>
</dbReference>
<dbReference type="PIRSF" id="PIRSF016408">
    <property type="entry name" value="PAGM"/>
    <property type="match status" value="1"/>
</dbReference>
<evidence type="ECO:0000259" key="13">
    <source>
        <dbReference type="Pfam" id="PF21404"/>
    </source>
</evidence>
<dbReference type="PANTHER" id="PTHR45955:SF1">
    <property type="entry name" value="PHOSPHOACETYLGLUCOSAMINE MUTASE"/>
    <property type="match status" value="1"/>
</dbReference>
<evidence type="ECO:0000256" key="7">
    <source>
        <dbReference type="ARBA" id="ARBA00023235"/>
    </source>
</evidence>
<gene>
    <name evidence="14" type="ORF">CITCOLO1_LOCUS20821</name>
</gene>
<dbReference type="Pfam" id="PF02878">
    <property type="entry name" value="PGM_PMM_I"/>
    <property type="match status" value="1"/>
</dbReference>
<comment type="cofactor">
    <cofactor evidence="10">
        <name>Mg(2+)</name>
        <dbReference type="ChEBI" id="CHEBI:18420"/>
    </cofactor>
    <text evidence="10">Binds 1 Mg(2+) ion per subunit.</text>
</comment>
<evidence type="ECO:0000256" key="4">
    <source>
        <dbReference type="ARBA" id="ARBA00012731"/>
    </source>
</evidence>
<keyword evidence="7 10" id="KW-0413">Isomerase</keyword>
<comment type="function">
    <text evidence="10">Interconverts GlcNAc-6-P and GlcNAc-1-P.</text>
</comment>
<evidence type="ECO:0000256" key="5">
    <source>
        <dbReference type="ARBA" id="ARBA00022723"/>
    </source>
</evidence>
<dbReference type="CDD" id="cd03086">
    <property type="entry name" value="PGM3"/>
    <property type="match status" value="1"/>
</dbReference>
<dbReference type="Proteomes" id="UP001642487">
    <property type="component" value="Chromosome 8"/>
</dbReference>
<dbReference type="InterPro" id="IPR005843">
    <property type="entry name" value="A-D-PHexomutase_C"/>
</dbReference>
<keyword evidence="15" id="KW-1185">Reference proteome</keyword>
<evidence type="ECO:0000256" key="9">
    <source>
        <dbReference type="ARBA" id="ARBA00032065"/>
    </source>
</evidence>
<dbReference type="PANTHER" id="PTHR45955">
    <property type="entry name" value="PHOSPHOACETYLGLUCOSAMINE MUTASE"/>
    <property type="match status" value="1"/>
</dbReference>
<dbReference type="Gene3D" id="3.40.120.10">
    <property type="entry name" value="Alpha-D-Glucose-1,6-Bisphosphate, subunit A, domain 3"/>
    <property type="match status" value="3"/>
</dbReference>
<evidence type="ECO:0000259" key="11">
    <source>
        <dbReference type="Pfam" id="PF00408"/>
    </source>
</evidence>
<keyword evidence="6 10" id="KW-0460">Magnesium</keyword>
<proteinExistence type="inferred from homology"/>
<feature type="domain" description="Alpha-D-phosphohexomutase C-terminal" evidence="11">
    <location>
        <begin position="534"/>
        <end position="597"/>
    </location>
</feature>
<accession>A0ABP0Z9E1</accession>
<evidence type="ECO:0000256" key="6">
    <source>
        <dbReference type="ARBA" id="ARBA00022842"/>
    </source>
</evidence>
<evidence type="ECO:0000313" key="15">
    <source>
        <dbReference type="Proteomes" id="UP001642487"/>
    </source>
</evidence>
<comment type="catalytic activity">
    <reaction evidence="1 10">
        <text>N-acetyl-alpha-D-glucosamine 1-phosphate = N-acetyl-D-glucosamine 6-phosphate</text>
        <dbReference type="Rhea" id="RHEA:23804"/>
        <dbReference type="ChEBI" id="CHEBI:57513"/>
        <dbReference type="ChEBI" id="CHEBI:57776"/>
        <dbReference type="EC" id="5.4.2.3"/>
    </reaction>
</comment>
<evidence type="ECO:0000259" key="12">
    <source>
        <dbReference type="Pfam" id="PF02878"/>
    </source>
</evidence>
<dbReference type="SUPFAM" id="SSF55957">
    <property type="entry name" value="Phosphoglucomutase, C-terminal domain"/>
    <property type="match status" value="1"/>
</dbReference>
<name>A0ABP0Z9E1_9ROSI</name>
<dbReference type="Pfam" id="PF00408">
    <property type="entry name" value="PGM_PMM_IV"/>
    <property type="match status" value="1"/>
</dbReference>
<dbReference type="InterPro" id="IPR016055">
    <property type="entry name" value="A-D-PHexomutase_a/b/a-I/II/III"/>
</dbReference>
<evidence type="ECO:0000256" key="10">
    <source>
        <dbReference type="PIRNR" id="PIRNR016408"/>
    </source>
</evidence>
<comment type="pathway">
    <text evidence="2 10">Nucleotide-sugar biosynthesis; UDP-N-acetyl-alpha-D-glucosamine biosynthesis; N-acetyl-alpha-D-glucosamine 1-phosphate from alpha-D-glucosamine 6-phosphate (route I): step 2/2.</text>
</comment>
<evidence type="ECO:0000313" key="14">
    <source>
        <dbReference type="EMBL" id="CAK9328405.1"/>
    </source>
</evidence>
<dbReference type="EMBL" id="OZ021742">
    <property type="protein sequence ID" value="CAK9328405.1"/>
    <property type="molecule type" value="Genomic_DNA"/>
</dbReference>
<evidence type="ECO:0000256" key="3">
    <source>
        <dbReference type="ARBA" id="ARBA00010231"/>
    </source>
</evidence>
<dbReference type="InterPro" id="IPR016657">
    <property type="entry name" value="PAGM"/>
</dbReference>